<organism evidence="3 5">
    <name type="scientific">Scleropages formosus</name>
    <name type="common">Asian bonytongue</name>
    <name type="synonym">Osteoglossum formosum</name>
    <dbReference type="NCBI Taxonomy" id="113540"/>
    <lineage>
        <taxon>Eukaryota</taxon>
        <taxon>Metazoa</taxon>
        <taxon>Chordata</taxon>
        <taxon>Craniata</taxon>
        <taxon>Vertebrata</taxon>
        <taxon>Euteleostomi</taxon>
        <taxon>Actinopterygii</taxon>
        <taxon>Neopterygii</taxon>
        <taxon>Teleostei</taxon>
        <taxon>Osteoglossocephala</taxon>
        <taxon>Osteoglossomorpha</taxon>
        <taxon>Osteoglossiformes</taxon>
        <taxon>Osteoglossidae</taxon>
        <taxon>Scleropages</taxon>
    </lineage>
</organism>
<dbReference type="EMBL" id="JARO02000541">
    <property type="protein sequence ID" value="KPP78201.1"/>
    <property type="molecule type" value="Genomic_DNA"/>
</dbReference>
<dbReference type="PANTHER" id="PTHR21845:SF2">
    <property type="entry name" value="MATRIX-REMODELING-ASSOCIATED PROTEIN 7"/>
    <property type="match status" value="1"/>
</dbReference>
<protein>
    <recommendedName>
        <fullName evidence="2">Matrix-remodeling-associated protein 7 helical domain-containing protein</fullName>
    </recommendedName>
</protein>
<evidence type="ECO:0000313" key="4">
    <source>
        <dbReference type="Ensembl" id="ENSSFOP00015046330.1"/>
    </source>
</evidence>
<evidence type="ECO:0000256" key="1">
    <source>
        <dbReference type="SAM" id="MobiDB-lite"/>
    </source>
</evidence>
<reference evidence="4" key="3">
    <citation type="submission" date="2025-05" db="UniProtKB">
        <authorList>
            <consortium name="Ensembl"/>
        </authorList>
    </citation>
    <scope>IDENTIFICATION</scope>
</reference>
<keyword evidence="6" id="KW-1185">Reference proteome</keyword>
<dbReference type="GeneID" id="108936676"/>
<dbReference type="Proteomes" id="UP000694397">
    <property type="component" value="Chromosome 8"/>
</dbReference>
<feature type="compositionally biased region" description="Polar residues" evidence="1">
    <location>
        <begin position="186"/>
        <end position="206"/>
    </location>
</feature>
<dbReference type="InterPro" id="IPR026622">
    <property type="entry name" value="Mxra7"/>
</dbReference>
<dbReference type="AlphaFoldDB" id="A0A0N8K2N1"/>
<dbReference type="InterPro" id="IPR057534">
    <property type="entry name" value="MXRA7_helical"/>
</dbReference>
<feature type="compositionally biased region" description="Polar residues" evidence="1">
    <location>
        <begin position="164"/>
        <end position="174"/>
    </location>
</feature>
<dbReference type="PANTHER" id="PTHR21845">
    <property type="entry name" value="TRANSMEMBRANE ANCHOR PROTEIN 1"/>
    <property type="match status" value="1"/>
</dbReference>
<reference evidence="4 6" key="2">
    <citation type="submission" date="2019-04" db="EMBL/GenBank/DDBJ databases">
        <authorList>
            <consortium name="Wellcome Sanger Institute Data Sharing"/>
        </authorList>
    </citation>
    <scope>NUCLEOTIDE SEQUENCE [LARGE SCALE GENOMIC DNA]</scope>
</reference>
<dbReference type="RefSeq" id="XP_018611706.1">
    <property type="nucleotide sequence ID" value="XM_018756190.2"/>
</dbReference>
<dbReference type="Proteomes" id="UP000034805">
    <property type="component" value="Unassembled WGS sequence"/>
</dbReference>
<dbReference type="OrthoDB" id="5983600at2759"/>
<accession>A0A0N8K2N1</accession>
<name>A0A0N8K2N1_SCLFO</name>
<gene>
    <name evidence="4" type="primary">si:ch73-366l1.5</name>
    <name evidence="3" type="ORF">Z043_102317</name>
</gene>
<evidence type="ECO:0000259" key="2">
    <source>
        <dbReference type="Pfam" id="PF25473"/>
    </source>
</evidence>
<dbReference type="Ensembl" id="ENSSFOT00015077322.1">
    <property type="protein sequence ID" value="ENSSFOP00015046330.1"/>
    <property type="gene ID" value="ENSSFOG00015032188.1"/>
</dbReference>
<evidence type="ECO:0000313" key="3">
    <source>
        <dbReference type="EMBL" id="KPP78201.1"/>
    </source>
</evidence>
<proteinExistence type="predicted"/>
<evidence type="ECO:0000313" key="5">
    <source>
        <dbReference type="Proteomes" id="UP000034805"/>
    </source>
</evidence>
<dbReference type="Pfam" id="PF25473">
    <property type="entry name" value="MXRA7_helical"/>
    <property type="match status" value="1"/>
</dbReference>
<feature type="region of interest" description="Disordered" evidence="1">
    <location>
        <begin position="63"/>
        <end position="250"/>
    </location>
</feature>
<feature type="compositionally biased region" description="Basic and acidic residues" evidence="1">
    <location>
        <begin position="63"/>
        <end position="73"/>
    </location>
</feature>
<feature type="compositionally biased region" description="Basic and acidic residues" evidence="1">
    <location>
        <begin position="107"/>
        <end position="121"/>
    </location>
</feature>
<dbReference type="GeneTree" id="ENSGT00940000163380"/>
<reference evidence="3 5" key="1">
    <citation type="submission" date="2015-08" db="EMBL/GenBank/DDBJ databases">
        <title>The genome of the Asian arowana (Scleropages formosus).</title>
        <authorList>
            <person name="Tan M.H."/>
            <person name="Gan H.M."/>
            <person name="Croft L.J."/>
            <person name="Austin C.M."/>
        </authorList>
    </citation>
    <scope>NUCLEOTIDE SEQUENCE [LARGE SCALE GENOMIC DNA]</scope>
    <source>
        <strain evidence="3">Aro1</strain>
    </source>
</reference>
<feature type="domain" description="Matrix-remodeling-associated protein 7 helical" evidence="2">
    <location>
        <begin position="254"/>
        <end position="315"/>
    </location>
</feature>
<dbReference type="STRING" id="113540.ENSSFOP00015046330"/>
<sequence>MTMDVMFDLSFVVPAVLFTILAVILASSLLGKNRAPVPKCDHQRVHDAPAERVPAEDEIRGEVRQAAAPREEVQEVQAEAETGVTGGDEEEPEATAGPPVVENVGAVKEEPLGEARTKDDGQETILKPVSAPTWKEEPNAEPMLAPVLESLPPPDTEKEINAEATPTATSGTVPPSQPEQDPLSEPTASASSELQTLTVLTPQSTFEPCPEQIPESSQLPLQEIAAESSPVKVPTMRNNDAAPPLSQEEEEALKYVPGKLRTSQFEKLMTKEELEEEQRVQKEQLAAIFQLLRDNKETFGEVTEVDVEEQLKLYSI</sequence>
<evidence type="ECO:0000313" key="6">
    <source>
        <dbReference type="Proteomes" id="UP000694397"/>
    </source>
</evidence>
<dbReference type="KEGG" id="sfm:108936676"/>